<evidence type="ECO:0000256" key="1">
    <source>
        <dbReference type="SAM" id="MobiDB-lite"/>
    </source>
</evidence>
<dbReference type="Proteomes" id="UP000078512">
    <property type="component" value="Unassembled WGS sequence"/>
</dbReference>
<feature type="transmembrane region" description="Helical" evidence="2">
    <location>
        <begin position="161"/>
        <end position="177"/>
    </location>
</feature>
<evidence type="ECO:0000313" key="4">
    <source>
        <dbReference type="Proteomes" id="UP000078512"/>
    </source>
</evidence>
<feature type="compositionally biased region" description="Basic and acidic residues" evidence="1">
    <location>
        <begin position="104"/>
        <end position="121"/>
    </location>
</feature>
<dbReference type="OrthoDB" id="2410807at2759"/>
<name>A0A197JQN2_9FUNG</name>
<feature type="transmembrane region" description="Helical" evidence="2">
    <location>
        <begin position="46"/>
        <end position="65"/>
    </location>
</feature>
<feature type="transmembrane region" description="Helical" evidence="2">
    <location>
        <begin position="221"/>
        <end position="245"/>
    </location>
</feature>
<organism evidence="3 4">
    <name type="scientific">Linnemannia elongata AG-77</name>
    <dbReference type="NCBI Taxonomy" id="1314771"/>
    <lineage>
        <taxon>Eukaryota</taxon>
        <taxon>Fungi</taxon>
        <taxon>Fungi incertae sedis</taxon>
        <taxon>Mucoromycota</taxon>
        <taxon>Mortierellomycotina</taxon>
        <taxon>Mortierellomycetes</taxon>
        <taxon>Mortierellales</taxon>
        <taxon>Mortierellaceae</taxon>
        <taxon>Linnemannia</taxon>
    </lineage>
</organism>
<protein>
    <recommendedName>
        <fullName evidence="5">Transmembrane protein</fullName>
    </recommendedName>
</protein>
<dbReference type="AlphaFoldDB" id="A0A197JQN2"/>
<feature type="transmembrane region" description="Helical" evidence="2">
    <location>
        <begin position="265"/>
        <end position="287"/>
    </location>
</feature>
<keyword evidence="2" id="KW-1133">Transmembrane helix</keyword>
<gene>
    <name evidence="3" type="ORF">K457DRAFT_127451</name>
</gene>
<evidence type="ECO:0008006" key="5">
    <source>
        <dbReference type="Google" id="ProtNLM"/>
    </source>
</evidence>
<feature type="compositionally biased region" description="Basic and acidic residues" evidence="1">
    <location>
        <begin position="129"/>
        <end position="139"/>
    </location>
</feature>
<dbReference type="EMBL" id="KV442058">
    <property type="protein sequence ID" value="OAQ27273.1"/>
    <property type="molecule type" value="Genomic_DNA"/>
</dbReference>
<sequence>MASLNRLTIVFSCMCLLSGTLRAVVSYSSRTVLVRLALYGWPVELLLRFAYVGYMTSIATPYVFTFDYFQSIQSMVFEFVKLVVVGFGLKMVLNETQADDERVLKSREESVQGIDKEDKDIGAGPSKEQQGRDEGRTEKVEEEEEEEEDKPETLSNLMSKWWVVLGFHFMVSFQYNWKRLKVADSYPWFIMAALVFNMWIEVFGLIVLATTTSTSKRRCQALYYAQLSCLLVDVSLSVQGHTRFINGPSKLMLPMALIDYVGSPLWSWIYPSFDTVLLEMLPIFMMWRTIREFKRIEEDFKTTTDRERDQRRDDGPCQ</sequence>
<feature type="region of interest" description="Disordered" evidence="1">
    <location>
        <begin position="104"/>
        <end position="152"/>
    </location>
</feature>
<evidence type="ECO:0000256" key="2">
    <source>
        <dbReference type="SAM" id="Phobius"/>
    </source>
</evidence>
<proteinExistence type="predicted"/>
<keyword evidence="4" id="KW-1185">Reference proteome</keyword>
<keyword evidence="2" id="KW-0812">Transmembrane</keyword>
<reference evidence="3 4" key="1">
    <citation type="submission" date="2016-05" db="EMBL/GenBank/DDBJ databases">
        <title>Genome sequencing reveals origins of a unique bacterial endosymbiosis in the earliest lineages of terrestrial Fungi.</title>
        <authorList>
            <consortium name="DOE Joint Genome Institute"/>
            <person name="Uehling J."/>
            <person name="Gryganskyi A."/>
            <person name="Hameed K."/>
            <person name="Tschaplinski T."/>
            <person name="Misztal P."/>
            <person name="Wu S."/>
            <person name="Desiro A."/>
            <person name="Vande Pol N."/>
            <person name="Du Z.-Y."/>
            <person name="Zienkiewicz A."/>
            <person name="Zienkiewicz K."/>
            <person name="Morin E."/>
            <person name="Tisserant E."/>
            <person name="Splivallo R."/>
            <person name="Hainaut M."/>
            <person name="Henrissat B."/>
            <person name="Ohm R."/>
            <person name="Kuo A."/>
            <person name="Yan J."/>
            <person name="Lipzen A."/>
            <person name="Nolan M."/>
            <person name="Labutti K."/>
            <person name="Barry K."/>
            <person name="Goldstein A."/>
            <person name="Labbe J."/>
            <person name="Schadt C."/>
            <person name="Tuskan G."/>
            <person name="Grigoriev I."/>
            <person name="Martin F."/>
            <person name="Vilgalys R."/>
            <person name="Bonito G."/>
        </authorList>
    </citation>
    <scope>NUCLEOTIDE SEQUENCE [LARGE SCALE GENOMIC DNA]</scope>
    <source>
        <strain evidence="3 4">AG-77</strain>
    </source>
</reference>
<keyword evidence="2" id="KW-0472">Membrane</keyword>
<feature type="transmembrane region" description="Helical" evidence="2">
    <location>
        <begin position="189"/>
        <end position="209"/>
    </location>
</feature>
<feature type="compositionally biased region" description="Acidic residues" evidence="1">
    <location>
        <begin position="140"/>
        <end position="150"/>
    </location>
</feature>
<accession>A0A197JQN2</accession>
<evidence type="ECO:0000313" key="3">
    <source>
        <dbReference type="EMBL" id="OAQ27273.1"/>
    </source>
</evidence>